<evidence type="ECO:0000256" key="10">
    <source>
        <dbReference type="ARBA" id="ARBA00023273"/>
    </source>
</evidence>
<feature type="coiled-coil region" evidence="14">
    <location>
        <begin position="342"/>
        <end position="369"/>
    </location>
</feature>
<dbReference type="GO" id="GO:0060271">
    <property type="term" value="P:cilium assembly"/>
    <property type="evidence" value="ECO:0007669"/>
    <property type="project" value="TreeGrafter"/>
</dbReference>
<dbReference type="PANTHER" id="PTHR44186">
    <property type="match status" value="1"/>
</dbReference>
<dbReference type="InterPro" id="IPR011990">
    <property type="entry name" value="TPR-like_helical_dom_sf"/>
</dbReference>
<dbReference type="Pfam" id="PF13424">
    <property type="entry name" value="TPR_12"/>
    <property type="match status" value="1"/>
</dbReference>
<dbReference type="Pfam" id="PF13181">
    <property type="entry name" value="TPR_8"/>
    <property type="match status" value="3"/>
</dbReference>
<keyword evidence="8" id="KW-0472">Membrane</keyword>
<keyword evidence="6 13" id="KW-0802">TPR repeat</keyword>
<keyword evidence="4" id="KW-0963">Cytoplasm</keyword>
<protein>
    <recommendedName>
        <fullName evidence="12">BBSome complex member BBS4</fullName>
    </recommendedName>
</protein>
<dbReference type="Proteomes" id="UP000606274">
    <property type="component" value="Unassembled WGS sequence"/>
</dbReference>
<dbReference type="FunFam" id="1.25.40.10:FF:000265">
    <property type="entry name" value="Bardet-Biedl syndrome 4 (Human)"/>
    <property type="match status" value="1"/>
</dbReference>
<evidence type="ECO:0000313" key="16">
    <source>
        <dbReference type="EMBL" id="KAF7701885.1"/>
    </source>
</evidence>
<accession>A0A8T0B8R3</accession>
<gene>
    <name evidence="16" type="ORF">HF521_001168</name>
</gene>
<dbReference type="GO" id="GO:0036064">
    <property type="term" value="C:ciliary basal body"/>
    <property type="evidence" value="ECO:0007669"/>
    <property type="project" value="TreeGrafter"/>
</dbReference>
<organism evidence="16 17">
    <name type="scientific">Silurus meridionalis</name>
    <name type="common">Southern catfish</name>
    <name type="synonym">Silurus soldatovi meridionalis</name>
    <dbReference type="NCBI Taxonomy" id="175797"/>
    <lineage>
        <taxon>Eukaryota</taxon>
        <taxon>Metazoa</taxon>
        <taxon>Chordata</taxon>
        <taxon>Craniata</taxon>
        <taxon>Vertebrata</taxon>
        <taxon>Euteleostomi</taxon>
        <taxon>Actinopterygii</taxon>
        <taxon>Neopterygii</taxon>
        <taxon>Teleostei</taxon>
        <taxon>Ostariophysi</taxon>
        <taxon>Siluriformes</taxon>
        <taxon>Siluridae</taxon>
        <taxon>Silurus</taxon>
    </lineage>
</organism>
<feature type="repeat" description="TPR" evidence="13">
    <location>
        <begin position="200"/>
        <end position="233"/>
    </location>
</feature>
<dbReference type="GO" id="GO:0034451">
    <property type="term" value="C:centriolar satellite"/>
    <property type="evidence" value="ECO:0007669"/>
    <property type="project" value="UniProtKB-SubCell"/>
</dbReference>
<evidence type="ECO:0000256" key="8">
    <source>
        <dbReference type="ARBA" id="ARBA00023136"/>
    </source>
</evidence>
<evidence type="ECO:0000256" key="12">
    <source>
        <dbReference type="ARBA" id="ARBA00073723"/>
    </source>
</evidence>
<keyword evidence="14" id="KW-0175">Coiled coil</keyword>
<dbReference type="PROSITE" id="PS50005">
    <property type="entry name" value="TPR"/>
    <property type="match status" value="4"/>
</dbReference>
<evidence type="ECO:0000256" key="13">
    <source>
        <dbReference type="PROSITE-ProRule" id="PRU00339"/>
    </source>
</evidence>
<feature type="compositionally biased region" description="Polar residues" evidence="15">
    <location>
        <begin position="460"/>
        <end position="471"/>
    </location>
</feature>
<evidence type="ECO:0000256" key="9">
    <source>
        <dbReference type="ARBA" id="ARBA00023212"/>
    </source>
</evidence>
<keyword evidence="9" id="KW-0206">Cytoskeleton</keyword>
<proteinExistence type="inferred from homology"/>
<feature type="compositionally biased region" description="Low complexity" evidence="15">
    <location>
        <begin position="445"/>
        <end position="459"/>
    </location>
</feature>
<evidence type="ECO:0000256" key="4">
    <source>
        <dbReference type="ARBA" id="ARBA00022490"/>
    </source>
</evidence>
<dbReference type="SMART" id="SM00028">
    <property type="entry name" value="TPR"/>
    <property type="match status" value="9"/>
</dbReference>
<dbReference type="Gene3D" id="1.25.40.10">
    <property type="entry name" value="Tetratricopeptide repeat domain"/>
    <property type="match status" value="2"/>
</dbReference>
<dbReference type="InterPro" id="IPR019734">
    <property type="entry name" value="TPR_rpt"/>
</dbReference>
<evidence type="ECO:0000256" key="3">
    <source>
        <dbReference type="ARBA" id="ARBA00022475"/>
    </source>
</evidence>
<dbReference type="SUPFAM" id="SSF81901">
    <property type="entry name" value="HCP-like"/>
    <property type="match status" value="1"/>
</dbReference>
<reference evidence="16" key="1">
    <citation type="submission" date="2020-08" db="EMBL/GenBank/DDBJ databases">
        <title>Chromosome-level assembly of Southern catfish (Silurus meridionalis) provides insights into visual adaptation to the nocturnal and benthic lifestyles.</title>
        <authorList>
            <person name="Zhang Y."/>
            <person name="Wang D."/>
            <person name="Peng Z."/>
        </authorList>
    </citation>
    <scope>NUCLEOTIDE SEQUENCE</scope>
    <source>
        <strain evidence="16">SWU-2019-XX</strain>
        <tissue evidence="16">Muscle</tissue>
    </source>
</reference>
<evidence type="ECO:0000256" key="7">
    <source>
        <dbReference type="ARBA" id="ARBA00023069"/>
    </source>
</evidence>
<comment type="caution">
    <text evidence="16">The sequence shown here is derived from an EMBL/GenBank/DDBJ whole genome shotgun (WGS) entry which is preliminary data.</text>
</comment>
<evidence type="ECO:0000256" key="1">
    <source>
        <dbReference type="ARBA" id="ARBA00004309"/>
    </source>
</evidence>
<comment type="subcellular location">
    <subcellularLocation>
        <location evidence="1">Cell projection</location>
        <location evidence="1">Cilium membrane</location>
    </subcellularLocation>
    <subcellularLocation>
        <location evidence="2">Cytoplasm</location>
        <location evidence="2">Cytoskeleton</location>
        <location evidence="2">Microtubule organizing center</location>
        <location evidence="2">Centrosome</location>
        <location evidence="2">Centriolar satellite</location>
    </subcellularLocation>
</comment>
<dbReference type="PROSITE" id="PS50293">
    <property type="entry name" value="TPR_REGION"/>
    <property type="match status" value="1"/>
</dbReference>
<evidence type="ECO:0000256" key="6">
    <source>
        <dbReference type="ARBA" id="ARBA00022803"/>
    </source>
</evidence>
<evidence type="ECO:0000256" key="11">
    <source>
        <dbReference type="ARBA" id="ARBA00023778"/>
    </source>
</evidence>
<dbReference type="OrthoDB" id="309339at2759"/>
<feature type="repeat" description="TPR" evidence="13">
    <location>
        <begin position="336"/>
        <end position="369"/>
    </location>
</feature>
<evidence type="ECO:0000256" key="14">
    <source>
        <dbReference type="SAM" id="Coils"/>
    </source>
</evidence>
<comment type="similarity">
    <text evidence="11">Belongs to the BBS4 family.</text>
</comment>
<sequence>MADDESVKTEVSLPVSLKARPKKAPELPILERRNWLIHLHYIRKDYESCKAIIKEQLQETQGVCEYAIYVQALILRLEGKIQQSLELFQSCAILNPTSSDNLKQVARSLFLLGKHKAAIEVYNEVARLNQRDWEINHNLGVCYIYTKDFKSAEEHLNMALQLNKHNMTYMMLGKVYLLQEDTEKAIEIYKSAVEFSPENTELLTTLGLLYMQLGKYQRAFEHLGNALTYDANNYKAILAAGSMMQTHGDFDVAMNKYRVAAFTVPESPPLWNNIGMCFFGKKKYVAAISCLKRANYLSPFDWKVLYNLGLVHLTMQQYASAFHFLSAAINLHPRMGELYMLLAVALTNLDDVENARRSYEQAVQLDESKPLVNLNFAVLLYNQGDKKAALQQYQEMEKKVNTLIECNSNTEFDPELVEMANKLGAALQAGDNLFWSKPSKESKSSQRSSSSKPFSSQQPLGSNQALGQAMSSAAGYSKSMQLAAEPDVENAPAPPSEPPGDAKGDGDEEHLKVREKKRSKPRAVAE</sequence>
<feature type="region of interest" description="Disordered" evidence="15">
    <location>
        <begin position="436"/>
        <end position="526"/>
    </location>
</feature>
<feature type="compositionally biased region" description="Basic residues" evidence="15">
    <location>
        <begin position="513"/>
        <end position="526"/>
    </location>
</feature>
<keyword evidence="5" id="KW-0677">Repeat</keyword>
<name>A0A8T0B8R3_SILME</name>
<evidence type="ECO:0000256" key="2">
    <source>
        <dbReference type="ARBA" id="ARBA00004607"/>
    </source>
</evidence>
<dbReference type="GO" id="GO:0061512">
    <property type="term" value="P:protein localization to cilium"/>
    <property type="evidence" value="ECO:0007669"/>
    <property type="project" value="TreeGrafter"/>
</dbReference>
<evidence type="ECO:0000313" key="17">
    <source>
        <dbReference type="Proteomes" id="UP000606274"/>
    </source>
</evidence>
<dbReference type="PANTHER" id="PTHR44186:SF1">
    <property type="entry name" value="BARDET-BIEDL SYNDROME 4 PROTEIN"/>
    <property type="match status" value="1"/>
</dbReference>
<feature type="repeat" description="TPR" evidence="13">
    <location>
        <begin position="166"/>
        <end position="199"/>
    </location>
</feature>
<keyword evidence="10" id="KW-0966">Cell projection</keyword>
<feature type="repeat" description="TPR" evidence="13">
    <location>
        <begin position="302"/>
        <end position="335"/>
    </location>
</feature>
<evidence type="ECO:0000256" key="5">
    <source>
        <dbReference type="ARBA" id="ARBA00022737"/>
    </source>
</evidence>
<keyword evidence="3" id="KW-1003">Cell membrane</keyword>
<keyword evidence="7" id="KW-0969">Cilium</keyword>
<evidence type="ECO:0000256" key="15">
    <source>
        <dbReference type="SAM" id="MobiDB-lite"/>
    </source>
</evidence>
<dbReference type="GO" id="GO:0060170">
    <property type="term" value="C:ciliary membrane"/>
    <property type="evidence" value="ECO:0007669"/>
    <property type="project" value="UniProtKB-SubCell"/>
</dbReference>
<dbReference type="AlphaFoldDB" id="A0A8T0B8R3"/>
<keyword evidence="17" id="KW-1185">Reference proteome</keyword>
<dbReference type="EMBL" id="JABFDY010000010">
    <property type="protein sequence ID" value="KAF7701885.1"/>
    <property type="molecule type" value="Genomic_DNA"/>
</dbReference>
<feature type="compositionally biased region" description="Basic and acidic residues" evidence="15">
    <location>
        <begin position="500"/>
        <end position="512"/>
    </location>
</feature>
<dbReference type="FunFam" id="1.25.40.10:FF:000237">
    <property type="entry name" value="Bardet-Biedl syndrome 4 (Human)"/>
    <property type="match status" value="1"/>
</dbReference>
<dbReference type="SUPFAM" id="SSF48452">
    <property type="entry name" value="TPR-like"/>
    <property type="match status" value="1"/>
</dbReference>